<dbReference type="Pfam" id="PF02604">
    <property type="entry name" value="PhdYeFM_antitox"/>
    <property type="match status" value="1"/>
</dbReference>
<proteinExistence type="inferred from homology"/>
<keyword evidence="4" id="KW-1185">Reference proteome</keyword>
<comment type="similarity">
    <text evidence="1 2">Belongs to the phD/YefM antitoxin family.</text>
</comment>
<dbReference type="PANTHER" id="PTHR33713">
    <property type="entry name" value="ANTITOXIN YAFN-RELATED"/>
    <property type="match status" value="1"/>
</dbReference>
<evidence type="ECO:0000256" key="1">
    <source>
        <dbReference type="ARBA" id="ARBA00009981"/>
    </source>
</evidence>
<dbReference type="InterPro" id="IPR006442">
    <property type="entry name" value="Antitoxin_Phd/YefM"/>
</dbReference>
<dbReference type="Gene3D" id="1.10.1220.170">
    <property type="match status" value="1"/>
</dbReference>
<dbReference type="NCBIfam" id="TIGR01552">
    <property type="entry name" value="phd_fam"/>
    <property type="match status" value="1"/>
</dbReference>
<name>A0ABY8VCR1_9CORY</name>
<dbReference type="SUPFAM" id="SSF143120">
    <property type="entry name" value="YefM-like"/>
    <property type="match status" value="1"/>
</dbReference>
<dbReference type="Proteomes" id="UP001225598">
    <property type="component" value="Chromosome"/>
</dbReference>
<evidence type="ECO:0000313" key="4">
    <source>
        <dbReference type="Proteomes" id="UP001225598"/>
    </source>
</evidence>
<dbReference type="RefSeq" id="WP_284823604.1">
    <property type="nucleotide sequence ID" value="NZ_CP126969.1"/>
</dbReference>
<dbReference type="InterPro" id="IPR036165">
    <property type="entry name" value="YefM-like_sf"/>
</dbReference>
<sequence length="84" mass="9713">MKTISYTESRKRYAEVLDHVTDNREPVIVTRAGHESVVVMALDDFNSMQETAYLMRSPRNAQRLFESLEEVRSGKTTPHDLIED</sequence>
<reference evidence="3 4" key="1">
    <citation type="submission" date="2023-05" db="EMBL/GenBank/DDBJ databases">
        <title>Corynebacterium suedekumii sp. nov. and Corynebacterium breve sp. nov. isolated from raw cow's milk.</title>
        <authorList>
            <person name="Baer M.K."/>
            <person name="Mehl L."/>
            <person name="Hellmuth R."/>
            <person name="Marke G."/>
            <person name="Lipski A."/>
        </authorList>
    </citation>
    <scope>NUCLEOTIDE SEQUENCE [LARGE SCALE GENOMIC DNA]</scope>
    <source>
        <strain evidence="3 4">R4</strain>
    </source>
</reference>
<organism evidence="3 4">
    <name type="scientific">Corynebacterium breve</name>
    <dbReference type="NCBI Taxonomy" id="3049799"/>
    <lineage>
        <taxon>Bacteria</taxon>
        <taxon>Bacillati</taxon>
        <taxon>Actinomycetota</taxon>
        <taxon>Actinomycetes</taxon>
        <taxon>Mycobacteriales</taxon>
        <taxon>Corynebacteriaceae</taxon>
        <taxon>Corynebacterium</taxon>
    </lineage>
</organism>
<evidence type="ECO:0000313" key="3">
    <source>
        <dbReference type="EMBL" id="WIM66892.1"/>
    </source>
</evidence>
<dbReference type="PANTHER" id="PTHR33713:SF6">
    <property type="entry name" value="ANTITOXIN YEFM"/>
    <property type="match status" value="1"/>
</dbReference>
<dbReference type="Gene3D" id="3.40.1620.10">
    <property type="entry name" value="YefM-like domain"/>
    <property type="match status" value="1"/>
</dbReference>
<protein>
    <recommendedName>
        <fullName evidence="2">Antitoxin</fullName>
    </recommendedName>
</protein>
<comment type="function">
    <text evidence="2">Antitoxin component of a type II toxin-antitoxin (TA) system.</text>
</comment>
<evidence type="ECO:0000256" key="2">
    <source>
        <dbReference type="RuleBase" id="RU362080"/>
    </source>
</evidence>
<gene>
    <name evidence="3" type="ORF">QP027_07060</name>
</gene>
<dbReference type="EMBL" id="CP126969">
    <property type="protein sequence ID" value="WIM66892.1"/>
    <property type="molecule type" value="Genomic_DNA"/>
</dbReference>
<accession>A0ABY8VCR1</accession>
<dbReference type="InterPro" id="IPR051405">
    <property type="entry name" value="phD/YefM_antitoxin"/>
</dbReference>